<dbReference type="EMBL" id="JAFREP010000007">
    <property type="protein sequence ID" value="MBO1318705.1"/>
    <property type="molecule type" value="Genomic_DNA"/>
</dbReference>
<dbReference type="Proteomes" id="UP000664417">
    <property type="component" value="Unassembled WGS sequence"/>
</dbReference>
<protein>
    <submittedName>
        <fullName evidence="1">Uncharacterized protein</fullName>
    </submittedName>
</protein>
<organism evidence="1 2">
    <name type="scientific">Acanthopleuribacter pedis</name>
    <dbReference type="NCBI Taxonomy" id="442870"/>
    <lineage>
        <taxon>Bacteria</taxon>
        <taxon>Pseudomonadati</taxon>
        <taxon>Acidobacteriota</taxon>
        <taxon>Holophagae</taxon>
        <taxon>Acanthopleuribacterales</taxon>
        <taxon>Acanthopleuribacteraceae</taxon>
        <taxon>Acanthopleuribacter</taxon>
    </lineage>
</organism>
<evidence type="ECO:0000313" key="1">
    <source>
        <dbReference type="EMBL" id="MBO1318705.1"/>
    </source>
</evidence>
<gene>
    <name evidence="1" type="ORF">J3U88_09555</name>
</gene>
<sequence>MSKEGFEIIFCQASTGILLNSDGTFRRKGQSAFRPVFPSFSDAKVMSDALLAKFVFAEVWIRDLETGTVEGPFQSAHLSN</sequence>
<evidence type="ECO:0000313" key="2">
    <source>
        <dbReference type="Proteomes" id="UP000664417"/>
    </source>
</evidence>
<dbReference type="AlphaFoldDB" id="A0A8J7Q3Q9"/>
<dbReference type="RefSeq" id="WP_207858361.1">
    <property type="nucleotide sequence ID" value="NZ_JAFREP010000007.1"/>
</dbReference>
<accession>A0A8J7Q3Q9</accession>
<name>A0A8J7Q3Q9_9BACT</name>
<comment type="caution">
    <text evidence="1">The sequence shown here is derived from an EMBL/GenBank/DDBJ whole genome shotgun (WGS) entry which is preliminary data.</text>
</comment>
<reference evidence="1" key="1">
    <citation type="submission" date="2021-03" db="EMBL/GenBank/DDBJ databases">
        <authorList>
            <person name="Wang G."/>
        </authorList>
    </citation>
    <scope>NUCLEOTIDE SEQUENCE</scope>
    <source>
        <strain evidence="1">KCTC 12899</strain>
    </source>
</reference>
<keyword evidence="2" id="KW-1185">Reference proteome</keyword>
<proteinExistence type="predicted"/>